<dbReference type="PROSITE" id="PS50103">
    <property type="entry name" value="ZF_C3H1"/>
    <property type="match status" value="1"/>
</dbReference>
<dbReference type="InterPro" id="IPR036855">
    <property type="entry name" value="Znf_CCCH_sf"/>
</dbReference>
<sequence length="1457" mass="154473">MANPSWRRKTRPCPFYASGKCYFADACNFLHQANDSPTISDYSRKSKRRFPFIGLTSPTNTSYSTTSSSSSSLVSPSPSPTRATSRLEPEQDTPGTPLHSLHFKDDSDDPNAPSFSPLQSHSPALTSPSSPYLSSEHGKISIDTDDGQDVVLPWGAVIPVPPQPLGQLHDSSLILSRTARAASPSPLQVEATEEDVQISQSPEELSPVELAYMSTKESSSAVESPLEPSGPRPLRLSLLQNAAKAIPALIPGASSNPRSPTRPPALPQPFRRPRQARLNQFSRQGTEIPLGRPIASDASVSCESESSPQTATPVPLIAEAGGLSPSRAVPLLDSLLSTLPHEEISLSPVAVASPSPGKVSYRKHTITAPVTPHEAPLPASVPGSPSSEGTISSFAAPFRLQDSDATLDFVAPDHTPTQSPVPSHGILDSEPLSPSLVISLPLSAPATPWFEGDHMPFGVRTPRPYDEVPSTSPTPAIDSSASFVAKVTSPLLVPLPASLPPTPLLQERYTLTTLSSPRDQEDSADPEITGEEVPIVAEDPPPILGPPRLRGKPVVEQPVVNNDASEADVTNEASPFQPASVIPSSPHTEPVSSSHDISPPPAPAASPPKTPVRQVPADPANVFRSRFPQGIFGPMIPLPGIADAEDTFTPASTSKNPVNFQDLLEEFQQQLSAQRATASDSTTGVGPSSTVDGTAIKRESRPIARPESIPLPDSPLISDIPRRVSRSIRLSRILATPDPPMSSLRADTVDDLSGSFNESEGPARQEMSEEPLNRDKPSIQPDSGDNLGSADSFEPPSDSNGTAAGTVKTPLNERFPGFVPLQLDLSPKSSEDSASHMRSRGARSPVVISSSPIPSTPAPAIDAVDQELTPGQGDILKELSANDESPAQGSGDNTDSAGLAASPFDPDTSAASPHEVPADDRLWGTTMSPFLPGSPSTQPLSWAAKGKARADPIISTSMLSPGPLDDLDPTLPPPQDSNHHDVNPMHLTSESASPHDRGEPAGLSYQPMLPESPVAEGMAAQGPPTSPTLPQHHRRTSEHESAADEHFLDTAFSPFLSPSTEPLSWVKGKSRVPPMAGTPTSTSSDLHGQNESPKQGHQHAPPRPPSAEVVENQLPATIPTTPEYRSTELGDQPFADVPAPPLESELKPRRESQTLPLSESTARPESGNGLEPTEANPESLNSGDLSESAPAEVKGYQLPLSFPLPDCQDHPASLDPDPPPMLPMSPHSEEAEPQPNPSIRPELEKGLTVIESQPIELQHPSTAQDESMQLPSNAPANSESEPKADGAPLSGSQDQSRRTSGHVKDEGSAGSLPSTSSSQRRERSPEPVSHSLSSTAVALRPPMGFTPRPFLSHVTKPSTSSPPRERLARASKHFVPSNRNSSISARGPTTPSRLQKSLMSPQDDISPSIHSRSPRSMSESLFSRSIPKVDGVKWFKLNGCATVADLKAVGWARYYNT</sequence>
<feature type="compositionally biased region" description="Polar residues" evidence="5">
    <location>
        <begin position="1114"/>
        <end position="1124"/>
    </location>
</feature>
<organism evidence="7 8">
    <name type="scientific">Botryobasidium botryosum (strain FD-172 SS1)</name>
    <dbReference type="NCBI Taxonomy" id="930990"/>
    <lineage>
        <taxon>Eukaryota</taxon>
        <taxon>Fungi</taxon>
        <taxon>Dikarya</taxon>
        <taxon>Basidiomycota</taxon>
        <taxon>Agaricomycotina</taxon>
        <taxon>Agaricomycetes</taxon>
        <taxon>Cantharellales</taxon>
        <taxon>Botryobasidiaceae</taxon>
        <taxon>Botryobasidium</taxon>
    </lineage>
</organism>
<keyword evidence="2 4" id="KW-0863">Zinc-finger</keyword>
<reference evidence="8" key="1">
    <citation type="journal article" date="2014" name="Proc. Natl. Acad. Sci. U.S.A.">
        <title>Extensive sampling of basidiomycete genomes demonstrates inadequacy of the white-rot/brown-rot paradigm for wood decay fungi.</title>
        <authorList>
            <person name="Riley R."/>
            <person name="Salamov A.A."/>
            <person name="Brown D.W."/>
            <person name="Nagy L.G."/>
            <person name="Floudas D."/>
            <person name="Held B.W."/>
            <person name="Levasseur A."/>
            <person name="Lombard V."/>
            <person name="Morin E."/>
            <person name="Otillar R."/>
            <person name="Lindquist E.A."/>
            <person name="Sun H."/>
            <person name="LaButti K.M."/>
            <person name="Schmutz J."/>
            <person name="Jabbour D."/>
            <person name="Luo H."/>
            <person name="Baker S.E."/>
            <person name="Pisabarro A.G."/>
            <person name="Walton J.D."/>
            <person name="Blanchette R.A."/>
            <person name="Henrissat B."/>
            <person name="Martin F."/>
            <person name="Cullen D."/>
            <person name="Hibbett D.S."/>
            <person name="Grigoriev I.V."/>
        </authorList>
    </citation>
    <scope>NUCLEOTIDE SEQUENCE [LARGE SCALE GENOMIC DNA]</scope>
    <source>
        <strain evidence="8">FD-172 SS1</strain>
    </source>
</reference>
<evidence type="ECO:0000256" key="4">
    <source>
        <dbReference type="PROSITE-ProRule" id="PRU00723"/>
    </source>
</evidence>
<evidence type="ECO:0000313" key="8">
    <source>
        <dbReference type="Proteomes" id="UP000027195"/>
    </source>
</evidence>
<feature type="compositionally biased region" description="Basic and acidic residues" evidence="5">
    <location>
        <begin position="761"/>
        <end position="777"/>
    </location>
</feature>
<dbReference type="InterPro" id="IPR000571">
    <property type="entry name" value="Znf_CCCH"/>
</dbReference>
<feature type="region of interest" description="Disordered" evidence="5">
    <location>
        <begin position="50"/>
        <end position="146"/>
    </location>
</feature>
<keyword evidence="8" id="KW-1185">Reference proteome</keyword>
<feature type="compositionally biased region" description="Pro residues" evidence="5">
    <location>
        <begin position="598"/>
        <end position="610"/>
    </location>
</feature>
<feature type="compositionally biased region" description="Low complexity" evidence="5">
    <location>
        <begin position="56"/>
        <end position="76"/>
    </location>
</feature>
<feature type="compositionally biased region" description="Polar residues" evidence="5">
    <location>
        <begin position="1377"/>
        <end position="1400"/>
    </location>
</feature>
<feature type="domain" description="C3H1-type" evidence="6">
    <location>
        <begin position="7"/>
        <end position="34"/>
    </location>
</feature>
<keyword evidence="3 4" id="KW-0862">Zinc</keyword>
<dbReference type="SMART" id="SM00356">
    <property type="entry name" value="ZnF_C3H1"/>
    <property type="match status" value="1"/>
</dbReference>
<feature type="region of interest" description="Disordered" evidence="5">
    <location>
        <begin position="736"/>
        <end position="1419"/>
    </location>
</feature>
<gene>
    <name evidence="7" type="ORF">BOTBODRAFT_285979</name>
</gene>
<feature type="compositionally biased region" description="Polar residues" evidence="5">
    <location>
        <begin position="1259"/>
        <end position="1279"/>
    </location>
</feature>
<feature type="compositionally biased region" description="Polar residues" evidence="5">
    <location>
        <begin position="1078"/>
        <end position="1095"/>
    </location>
</feature>
<feature type="compositionally biased region" description="Basic and acidic residues" evidence="5">
    <location>
        <begin position="695"/>
        <end position="704"/>
    </location>
</feature>
<feature type="region of interest" description="Disordered" evidence="5">
    <location>
        <begin position="249"/>
        <end position="311"/>
    </location>
</feature>
<protein>
    <recommendedName>
        <fullName evidence="6">C3H1-type domain-containing protein</fullName>
    </recommendedName>
</protein>
<name>A0A067MLV7_BOTB1</name>
<feature type="compositionally biased region" description="Basic and acidic residues" evidence="5">
    <location>
        <begin position="1037"/>
        <end position="1048"/>
    </location>
</feature>
<dbReference type="GO" id="GO:0008270">
    <property type="term" value="F:zinc ion binding"/>
    <property type="evidence" value="ECO:0007669"/>
    <property type="project" value="UniProtKB-KW"/>
</dbReference>
<feature type="compositionally biased region" description="Polar residues" evidence="5">
    <location>
        <begin position="882"/>
        <end position="896"/>
    </location>
</feature>
<feature type="compositionally biased region" description="Polar residues" evidence="5">
    <location>
        <begin position="1153"/>
        <end position="1163"/>
    </location>
</feature>
<dbReference type="InParanoid" id="A0A067MLV7"/>
<dbReference type="SUPFAM" id="SSF90229">
    <property type="entry name" value="CCCH zinc finger"/>
    <property type="match status" value="1"/>
</dbReference>
<proteinExistence type="predicted"/>
<dbReference type="HOGENOM" id="CLU_250957_0_0_1"/>
<keyword evidence="1 4" id="KW-0479">Metal-binding</keyword>
<dbReference type="EMBL" id="KL198031">
    <property type="protein sequence ID" value="KDQ15715.1"/>
    <property type="molecule type" value="Genomic_DNA"/>
</dbReference>
<evidence type="ECO:0000256" key="1">
    <source>
        <dbReference type="ARBA" id="ARBA00022723"/>
    </source>
</evidence>
<evidence type="ECO:0000259" key="6">
    <source>
        <dbReference type="PROSITE" id="PS50103"/>
    </source>
</evidence>
<evidence type="ECO:0000256" key="2">
    <source>
        <dbReference type="ARBA" id="ARBA00022771"/>
    </source>
</evidence>
<evidence type="ECO:0000313" key="7">
    <source>
        <dbReference type="EMBL" id="KDQ15715.1"/>
    </source>
</evidence>
<accession>A0A067MLV7</accession>
<feature type="compositionally biased region" description="Polar residues" evidence="5">
    <location>
        <begin position="1176"/>
        <end position="1185"/>
    </location>
</feature>
<dbReference type="Proteomes" id="UP000027195">
    <property type="component" value="Unassembled WGS sequence"/>
</dbReference>
<feature type="compositionally biased region" description="Low complexity" evidence="5">
    <location>
        <begin position="1308"/>
        <end position="1318"/>
    </location>
</feature>
<dbReference type="Gene3D" id="4.10.1000.10">
    <property type="entry name" value="Zinc finger, CCCH-type"/>
    <property type="match status" value="1"/>
</dbReference>
<feature type="compositionally biased region" description="Low complexity" evidence="5">
    <location>
        <begin position="1405"/>
        <end position="1419"/>
    </location>
</feature>
<feature type="region of interest" description="Disordered" evidence="5">
    <location>
        <begin position="671"/>
        <end position="718"/>
    </location>
</feature>
<feature type="region of interest" description="Disordered" evidence="5">
    <location>
        <begin position="183"/>
        <end position="205"/>
    </location>
</feature>
<feature type="compositionally biased region" description="Polar residues" evidence="5">
    <location>
        <begin position="672"/>
        <end position="692"/>
    </location>
</feature>
<dbReference type="STRING" id="930990.A0A067MLV7"/>
<evidence type="ECO:0000256" key="5">
    <source>
        <dbReference type="SAM" id="MobiDB-lite"/>
    </source>
</evidence>
<feature type="region of interest" description="Disordered" evidence="5">
    <location>
        <begin position="565"/>
        <end position="616"/>
    </location>
</feature>
<dbReference type="OrthoDB" id="47330at2759"/>
<feature type="compositionally biased region" description="Polar residues" evidence="5">
    <location>
        <begin position="113"/>
        <end position="133"/>
    </location>
</feature>
<feature type="zinc finger region" description="C3H1-type" evidence="4">
    <location>
        <begin position="7"/>
        <end position="34"/>
    </location>
</feature>
<feature type="compositionally biased region" description="Low complexity" evidence="5">
    <location>
        <begin position="295"/>
        <end position="307"/>
    </location>
</feature>
<feature type="region of interest" description="Disordered" evidence="5">
    <location>
        <begin position="512"/>
        <end position="552"/>
    </location>
</feature>
<feature type="compositionally biased region" description="Polar residues" evidence="5">
    <location>
        <begin position="582"/>
        <end position="596"/>
    </location>
</feature>
<evidence type="ECO:0000256" key="3">
    <source>
        <dbReference type="ARBA" id="ARBA00022833"/>
    </source>
</evidence>
<feature type="compositionally biased region" description="Low complexity" evidence="5">
    <location>
        <begin position="844"/>
        <end position="861"/>
    </location>
</feature>